<evidence type="ECO:0000256" key="1">
    <source>
        <dbReference type="SAM" id="MobiDB-lite"/>
    </source>
</evidence>
<feature type="region of interest" description="Disordered" evidence="1">
    <location>
        <begin position="525"/>
        <end position="562"/>
    </location>
</feature>
<dbReference type="EMBL" id="CANHGI010000006">
    <property type="protein sequence ID" value="CAI5456538.1"/>
    <property type="molecule type" value="Genomic_DNA"/>
</dbReference>
<dbReference type="Proteomes" id="UP001152747">
    <property type="component" value="Unassembled WGS sequence"/>
</dbReference>
<sequence>MKKIHKISSETGKKQLPIQEKQRKQKTKFKKFEKKEKEEGGHTKSVSQAQLAHLVLTRGKRGKEEKNKITCNTCRIAIHVVKMNQQLFMPFNSNAVNNDSSAISPTVRHYNHQQNDAENYPNRAWKNQGSPGTQNLETVEAIESIRKLEGPEYNALGFSGKNAFPSLRLCQVNYNQGNMLNLGQFAETSDSVGKMKKQNEGGVKMSEIGCSSVKSSNRSNSLSIASLKLDQLNMKDDGFSGIVNVGIDSGRSAPSAEHDVPQKPSNHIGNQNKGDLGGSSDKFYNFVPNLAKKNRFESPAQQNPPILETTTGLISRSMKLESVSSAHLAVNHQASKFAELAEQHTSQSAPNKSRKIIKYPCEVRCLSTKKASGIMVNEKQAEHVSEALVKNGTSSNSSSVKLCETKEKVWIPCNVRQLSNQNAGTTTTTTFRRPIVKYRINPRVLTNRNKSAPENPITAPQVTQEEQLMPGNRMKVVVRNGKDVCKSEIGCSSVKSSNRSNSLSIASLRLEQLNSKDDVFGGIANAGIDSGESPSSTEHDVSKKPLNYVGNQNKGDLGGSSDKFSNFVPNLAKKNRFESPTQQNPPNFETTTGLISRSMKLEIMSSAHLAVNHQAPDSAEFAEQKAKDLSDFPKKLIKGNVGTVELSGTQEDATTFKRAIVKYRIYPRVLTNRNKSAPENPITAPQVTQEEQLMPGNRMKVVVRNGKDVWKSDIGCSSVKSSKLSNSLSVSTMKLDQLNSKDDGFSGIVNAGIDSGESPSSTEIIHHDVPQNPLNHIGNQNKGDLGGSSDKCSTFVPNLAKKNRFESPAQQHPPSAHLDVNHQTHNFAEQKYEAEKVWIPCIVRQLSNQNTGTTTTTTFRRPIVKYRIHPRVLTNGYKSTAAENPITAPQFTQQEKQIIDEGRMKVTTRKLTLPAAVTPIPPKPKIWIPVRVRQLSKKQ</sequence>
<feature type="compositionally biased region" description="Polar residues" evidence="1">
    <location>
        <begin position="263"/>
        <end position="273"/>
    </location>
</feature>
<organism evidence="2 3">
    <name type="scientific">Caenorhabditis angaria</name>
    <dbReference type="NCBI Taxonomy" id="860376"/>
    <lineage>
        <taxon>Eukaryota</taxon>
        <taxon>Metazoa</taxon>
        <taxon>Ecdysozoa</taxon>
        <taxon>Nematoda</taxon>
        <taxon>Chromadorea</taxon>
        <taxon>Rhabditida</taxon>
        <taxon>Rhabditina</taxon>
        <taxon>Rhabditomorpha</taxon>
        <taxon>Rhabditoidea</taxon>
        <taxon>Rhabditidae</taxon>
        <taxon>Peloderinae</taxon>
        <taxon>Caenorhabditis</taxon>
    </lineage>
</organism>
<keyword evidence="3" id="KW-1185">Reference proteome</keyword>
<name>A0A9P1ND04_9PELO</name>
<evidence type="ECO:0000313" key="3">
    <source>
        <dbReference type="Proteomes" id="UP001152747"/>
    </source>
</evidence>
<comment type="caution">
    <text evidence="2">The sequence shown here is derived from an EMBL/GenBank/DDBJ whole genome shotgun (WGS) entry which is preliminary data.</text>
</comment>
<feature type="compositionally biased region" description="Basic and acidic residues" evidence="1">
    <location>
        <begin position="33"/>
        <end position="42"/>
    </location>
</feature>
<feature type="region of interest" description="Disordered" evidence="1">
    <location>
        <begin position="1"/>
        <end position="49"/>
    </location>
</feature>
<feature type="compositionally biased region" description="Basic residues" evidence="1">
    <location>
        <begin position="23"/>
        <end position="32"/>
    </location>
</feature>
<proteinExistence type="predicted"/>
<feature type="region of interest" description="Disordered" evidence="1">
    <location>
        <begin position="250"/>
        <end position="275"/>
    </location>
</feature>
<gene>
    <name evidence="2" type="ORF">CAMP_LOCUS19175</name>
</gene>
<accession>A0A9P1ND04</accession>
<reference evidence="2" key="1">
    <citation type="submission" date="2022-11" db="EMBL/GenBank/DDBJ databases">
        <authorList>
            <person name="Kikuchi T."/>
        </authorList>
    </citation>
    <scope>NUCLEOTIDE SEQUENCE</scope>
    <source>
        <strain evidence="2">PS1010</strain>
    </source>
</reference>
<protein>
    <submittedName>
        <fullName evidence="2">Uncharacterized protein</fullName>
    </submittedName>
</protein>
<evidence type="ECO:0000313" key="2">
    <source>
        <dbReference type="EMBL" id="CAI5456538.1"/>
    </source>
</evidence>
<dbReference type="AlphaFoldDB" id="A0A9P1ND04"/>